<keyword evidence="6" id="KW-1185">Reference proteome</keyword>
<dbReference type="InterPro" id="IPR051052">
    <property type="entry name" value="Diverse_substrate_MTase"/>
</dbReference>
<evidence type="ECO:0000256" key="3">
    <source>
        <dbReference type="ARBA" id="ARBA00022679"/>
    </source>
</evidence>
<dbReference type="InterPro" id="IPR013216">
    <property type="entry name" value="Methyltransf_11"/>
</dbReference>
<comment type="similarity">
    <text evidence="1">Belongs to the methyltransferase superfamily.</text>
</comment>
<dbReference type="AlphaFoldDB" id="A0A517DQ99"/>
<dbReference type="GO" id="GO:0032259">
    <property type="term" value="P:methylation"/>
    <property type="evidence" value="ECO:0007669"/>
    <property type="project" value="UniProtKB-KW"/>
</dbReference>
<dbReference type="KEGG" id="sted:SPTER_08060"/>
<dbReference type="RefSeq" id="WP_144349164.1">
    <property type="nucleotide sequence ID" value="NZ_CP036259.1"/>
</dbReference>
<dbReference type="CDD" id="cd02440">
    <property type="entry name" value="AdoMet_MTases"/>
    <property type="match status" value="1"/>
</dbReference>
<reference evidence="5 6" key="1">
    <citation type="submission" date="2019-02" db="EMBL/GenBank/DDBJ databases">
        <title>Closed genome of Sporomusa termitida DSM 4440.</title>
        <authorList>
            <person name="Poehlein A."/>
            <person name="Daniel R."/>
        </authorList>
    </citation>
    <scope>NUCLEOTIDE SEQUENCE [LARGE SCALE GENOMIC DNA]</scope>
    <source>
        <strain evidence="5 6">DSM 4440</strain>
    </source>
</reference>
<protein>
    <submittedName>
        <fullName evidence="5">BioC: malonyl-acyl carrier protein O-methyltransferase BioC</fullName>
    </submittedName>
</protein>
<evidence type="ECO:0000313" key="6">
    <source>
        <dbReference type="Proteomes" id="UP000320776"/>
    </source>
</evidence>
<evidence type="ECO:0000256" key="1">
    <source>
        <dbReference type="ARBA" id="ARBA00008361"/>
    </source>
</evidence>
<dbReference type="InterPro" id="IPR029063">
    <property type="entry name" value="SAM-dependent_MTases_sf"/>
</dbReference>
<dbReference type="PANTHER" id="PTHR44942:SF4">
    <property type="entry name" value="METHYLTRANSFERASE TYPE 11 DOMAIN-CONTAINING PROTEIN"/>
    <property type="match status" value="1"/>
</dbReference>
<dbReference type="SUPFAM" id="SSF53335">
    <property type="entry name" value="S-adenosyl-L-methionine-dependent methyltransferases"/>
    <property type="match status" value="1"/>
</dbReference>
<dbReference type="OrthoDB" id="9797252at2"/>
<evidence type="ECO:0000313" key="5">
    <source>
        <dbReference type="EMBL" id="QDR79531.1"/>
    </source>
</evidence>
<evidence type="ECO:0000259" key="4">
    <source>
        <dbReference type="Pfam" id="PF08241"/>
    </source>
</evidence>
<gene>
    <name evidence="5" type="ORF">SPTER_08060</name>
</gene>
<evidence type="ECO:0000256" key="2">
    <source>
        <dbReference type="ARBA" id="ARBA00022603"/>
    </source>
</evidence>
<keyword evidence="2 5" id="KW-0489">Methyltransferase</keyword>
<dbReference type="GO" id="GO:0008757">
    <property type="term" value="F:S-adenosylmethionine-dependent methyltransferase activity"/>
    <property type="evidence" value="ECO:0007669"/>
    <property type="project" value="InterPro"/>
</dbReference>
<accession>A0A517DQ99</accession>
<feature type="domain" description="Methyltransferase type 11" evidence="4">
    <location>
        <begin position="43"/>
        <end position="135"/>
    </location>
</feature>
<organism evidence="5 6">
    <name type="scientific">Sporomusa termitida</name>
    <dbReference type="NCBI Taxonomy" id="2377"/>
    <lineage>
        <taxon>Bacteria</taxon>
        <taxon>Bacillati</taxon>
        <taxon>Bacillota</taxon>
        <taxon>Negativicutes</taxon>
        <taxon>Selenomonadales</taxon>
        <taxon>Sporomusaceae</taxon>
        <taxon>Sporomusa</taxon>
    </lineage>
</organism>
<sequence length="266" mass="31072">MKKPALTFNEVASLYHAIRPRYPQELFNDLFRLTSLPQHARILEIGAGTGIATLELIKRGFHVVALEPGAQMASFLKENLKEYKPEVVVSTFEAWTPPKEPFDLVVSFTAFHWLDPQTRYQRIYNILAHKGYLAIVKYHHVAGGDQEFFYEVQKYYQKYKPNDLELKLIEPSKFKPHYQDFYNNALFKESITCNYLTEETYSCAEYEQLLLTYSDHRMLEEKKRLMLLNDIGKLIDQNYGGQIRKCYLHQLIVAGRDKGTGTLSRE</sequence>
<proteinExistence type="inferred from homology"/>
<dbReference type="Gene3D" id="3.40.50.150">
    <property type="entry name" value="Vaccinia Virus protein VP39"/>
    <property type="match status" value="1"/>
</dbReference>
<name>A0A517DQ99_9FIRM</name>
<dbReference type="EMBL" id="CP036259">
    <property type="protein sequence ID" value="QDR79531.1"/>
    <property type="molecule type" value="Genomic_DNA"/>
</dbReference>
<dbReference type="Proteomes" id="UP000320776">
    <property type="component" value="Chromosome"/>
</dbReference>
<dbReference type="PANTHER" id="PTHR44942">
    <property type="entry name" value="METHYLTRANSF_11 DOMAIN-CONTAINING PROTEIN"/>
    <property type="match status" value="1"/>
</dbReference>
<keyword evidence="3 5" id="KW-0808">Transferase</keyword>
<dbReference type="Pfam" id="PF08241">
    <property type="entry name" value="Methyltransf_11"/>
    <property type="match status" value="1"/>
</dbReference>